<evidence type="ECO:0000259" key="4">
    <source>
        <dbReference type="Pfam" id="PF00294"/>
    </source>
</evidence>
<evidence type="ECO:0000256" key="2">
    <source>
        <dbReference type="ARBA" id="ARBA00022679"/>
    </source>
</evidence>
<organism evidence="5 6">
    <name type="scientific">Tectimicrobiota bacterium</name>
    <dbReference type="NCBI Taxonomy" id="2528274"/>
    <lineage>
        <taxon>Bacteria</taxon>
        <taxon>Pseudomonadati</taxon>
        <taxon>Nitrospinota/Tectimicrobiota group</taxon>
        <taxon>Candidatus Tectimicrobiota</taxon>
    </lineage>
</organism>
<protein>
    <submittedName>
        <fullName evidence="5">Adenosine kinase</fullName>
    </submittedName>
</protein>
<dbReference type="Proteomes" id="UP000712673">
    <property type="component" value="Unassembled WGS sequence"/>
</dbReference>
<dbReference type="InterPro" id="IPR011611">
    <property type="entry name" value="PfkB_dom"/>
</dbReference>
<evidence type="ECO:0000256" key="1">
    <source>
        <dbReference type="ARBA" id="ARBA00010688"/>
    </source>
</evidence>
<dbReference type="PANTHER" id="PTHR43320:SF3">
    <property type="entry name" value="CARBOHYDRATE KINASE PFKB DOMAIN-CONTAINING PROTEIN"/>
    <property type="match status" value="1"/>
</dbReference>
<evidence type="ECO:0000256" key="3">
    <source>
        <dbReference type="ARBA" id="ARBA00022777"/>
    </source>
</evidence>
<keyword evidence="2" id="KW-0808">Transferase</keyword>
<accession>A0A937W2A8</accession>
<sequence>MASATRRYMVYGIGNGIVDKQVKITESELEDLRLSKGFMELAEQAEQARILAYLGNREHEMHAGGSAANTIVGMAQMGGTVAYTCSLAADDLGQHYAADFARLGIHLTGTLKPQAQTGLCLVLVTPDGERTMKTYLGASTQLTPDSIEEEVIAQSHWIYLEGYLLAGESTRAASFHALDLARKHGTRIAYSFSDGFLVTNFGEHLRRVVTQYADLVFANELEAAAYTGHRDPQASLEAILHDCQNACVTCSENGSYIHYNGTTSYVPAFPVQPMDLTGAGDMYAAGVLYGLSVQASPADAAQLGARAAADVVRQMGARLPGTLHDMVREMLQTAG</sequence>
<dbReference type="Pfam" id="PF00294">
    <property type="entry name" value="PfkB"/>
    <property type="match status" value="1"/>
</dbReference>
<dbReference type="EMBL" id="VGLS01000318">
    <property type="protein sequence ID" value="MBM3224405.1"/>
    <property type="molecule type" value="Genomic_DNA"/>
</dbReference>
<dbReference type="InterPro" id="IPR052700">
    <property type="entry name" value="Carb_kinase_PfkB-like"/>
</dbReference>
<comment type="similarity">
    <text evidence="1">Belongs to the carbohydrate kinase PfkB family.</text>
</comment>
<gene>
    <name evidence="5" type="ORF">FJZ47_11465</name>
</gene>
<comment type="caution">
    <text evidence="5">The sequence shown here is derived from an EMBL/GenBank/DDBJ whole genome shotgun (WGS) entry which is preliminary data.</text>
</comment>
<dbReference type="AlphaFoldDB" id="A0A937W2A8"/>
<dbReference type="CDD" id="cd01168">
    <property type="entry name" value="adenosine_kinase"/>
    <property type="match status" value="1"/>
</dbReference>
<name>A0A937W2A8_UNCTE</name>
<dbReference type="Gene3D" id="3.40.1190.20">
    <property type="match status" value="1"/>
</dbReference>
<dbReference type="InterPro" id="IPR029056">
    <property type="entry name" value="Ribokinase-like"/>
</dbReference>
<evidence type="ECO:0000313" key="5">
    <source>
        <dbReference type="EMBL" id="MBM3224405.1"/>
    </source>
</evidence>
<reference evidence="5" key="1">
    <citation type="submission" date="2019-03" db="EMBL/GenBank/DDBJ databases">
        <title>Lake Tanganyika Metagenome-Assembled Genomes (MAGs).</title>
        <authorList>
            <person name="Tran P."/>
        </authorList>
    </citation>
    <scope>NUCLEOTIDE SEQUENCE</scope>
    <source>
        <strain evidence="5">K_DeepCast_65m_m2_066</strain>
    </source>
</reference>
<dbReference type="PANTHER" id="PTHR43320">
    <property type="entry name" value="SUGAR KINASE"/>
    <property type="match status" value="1"/>
</dbReference>
<evidence type="ECO:0000313" key="6">
    <source>
        <dbReference type="Proteomes" id="UP000712673"/>
    </source>
</evidence>
<dbReference type="GO" id="GO:0016301">
    <property type="term" value="F:kinase activity"/>
    <property type="evidence" value="ECO:0007669"/>
    <property type="project" value="UniProtKB-KW"/>
</dbReference>
<keyword evidence="3 5" id="KW-0418">Kinase</keyword>
<dbReference type="SUPFAM" id="SSF53613">
    <property type="entry name" value="Ribokinase-like"/>
    <property type="match status" value="1"/>
</dbReference>
<proteinExistence type="inferred from homology"/>
<feature type="domain" description="Carbohydrate kinase PfkB" evidence="4">
    <location>
        <begin position="58"/>
        <end position="319"/>
    </location>
</feature>